<dbReference type="Gene3D" id="3.30.70.1350">
    <property type="entry name" value="Cation efflux protein, cytoplasmic domain"/>
    <property type="match status" value="1"/>
</dbReference>
<dbReference type="PANTHER" id="PTHR43840:SF2">
    <property type="entry name" value="METAL TOLERANCE PROTEIN 9"/>
    <property type="match status" value="1"/>
</dbReference>
<evidence type="ECO:0000256" key="8">
    <source>
        <dbReference type="ARBA" id="ARBA00023136"/>
    </source>
</evidence>
<evidence type="ECO:0000256" key="7">
    <source>
        <dbReference type="ARBA" id="ARBA00022989"/>
    </source>
</evidence>
<dbReference type="EMBL" id="JAUJYO010000001">
    <property type="protein sequence ID" value="KAK1326463.1"/>
    <property type="molecule type" value="Genomic_DNA"/>
</dbReference>
<dbReference type="GO" id="GO:0016020">
    <property type="term" value="C:membrane"/>
    <property type="evidence" value="ECO:0007669"/>
    <property type="project" value="UniProtKB-SubCell"/>
</dbReference>
<proteinExistence type="inferred from homology"/>
<comment type="similarity">
    <text evidence="3">Belongs to the cation diffusion facilitator (CDF) transporter (TC 2.A.4) family. SLC30A subfamily.</text>
</comment>
<dbReference type="Pfam" id="PF16916">
    <property type="entry name" value="ZT_dimer"/>
    <property type="match status" value="1"/>
</dbReference>
<gene>
    <name evidence="10" type="primary">MTP10</name>
    <name evidence="10" type="ORF">QJS10_CPA01g01453</name>
</gene>
<dbReference type="InterPro" id="IPR027469">
    <property type="entry name" value="Cation_efflux_TMD_sf"/>
</dbReference>
<evidence type="ECO:0000313" key="11">
    <source>
        <dbReference type="Proteomes" id="UP001180020"/>
    </source>
</evidence>
<evidence type="ECO:0000256" key="5">
    <source>
        <dbReference type="ARBA" id="ARBA00022554"/>
    </source>
</evidence>
<comment type="subcellular location">
    <subcellularLocation>
        <location evidence="2">Vacuole membrane</location>
        <topology evidence="2">Multi-pass membrane protein</topology>
    </subcellularLocation>
</comment>
<dbReference type="GO" id="GO:0008324">
    <property type="term" value="F:monoatomic cation transmembrane transporter activity"/>
    <property type="evidence" value="ECO:0007669"/>
    <property type="project" value="TreeGrafter"/>
</dbReference>
<evidence type="ECO:0000256" key="6">
    <source>
        <dbReference type="ARBA" id="ARBA00022692"/>
    </source>
</evidence>
<keyword evidence="7" id="KW-1133">Transmembrane helix</keyword>
<name>A0AAV9FNP0_ACOCL</name>
<protein>
    <submittedName>
        <fullName evidence="10">Metal tolerance protein 10</fullName>
    </submittedName>
</protein>
<organism evidence="10 11">
    <name type="scientific">Acorus calamus</name>
    <name type="common">Sweet flag</name>
    <dbReference type="NCBI Taxonomy" id="4465"/>
    <lineage>
        <taxon>Eukaryota</taxon>
        <taxon>Viridiplantae</taxon>
        <taxon>Streptophyta</taxon>
        <taxon>Embryophyta</taxon>
        <taxon>Tracheophyta</taxon>
        <taxon>Spermatophyta</taxon>
        <taxon>Magnoliopsida</taxon>
        <taxon>Liliopsida</taxon>
        <taxon>Acoraceae</taxon>
        <taxon>Acorus</taxon>
    </lineage>
</organism>
<evidence type="ECO:0000256" key="4">
    <source>
        <dbReference type="ARBA" id="ARBA00022448"/>
    </source>
</evidence>
<dbReference type="Proteomes" id="UP001180020">
    <property type="component" value="Unassembled WGS sequence"/>
</dbReference>
<feature type="domain" description="Cation efflux protein cytoplasmic" evidence="9">
    <location>
        <begin position="72"/>
        <end position="127"/>
    </location>
</feature>
<keyword evidence="4" id="KW-0813">Transport</keyword>
<keyword evidence="8" id="KW-0472">Membrane</keyword>
<accession>A0AAV9FNP0</accession>
<dbReference type="PANTHER" id="PTHR43840">
    <property type="entry name" value="MITOCHONDRIAL METAL TRANSPORTER 1-RELATED"/>
    <property type="match status" value="1"/>
</dbReference>
<keyword evidence="11" id="KW-1185">Reference proteome</keyword>
<dbReference type="InterPro" id="IPR027470">
    <property type="entry name" value="Cation_efflux_CTD"/>
</dbReference>
<keyword evidence="5" id="KW-0926">Vacuole</keyword>
<dbReference type="InterPro" id="IPR036837">
    <property type="entry name" value="Cation_efflux_CTD_sf"/>
</dbReference>
<evidence type="ECO:0000313" key="10">
    <source>
        <dbReference type="EMBL" id="KAK1326463.1"/>
    </source>
</evidence>
<reference evidence="10" key="2">
    <citation type="submission" date="2023-06" db="EMBL/GenBank/DDBJ databases">
        <authorList>
            <person name="Ma L."/>
            <person name="Liu K.-W."/>
            <person name="Li Z."/>
            <person name="Hsiao Y.-Y."/>
            <person name="Qi Y."/>
            <person name="Fu T."/>
            <person name="Tang G."/>
            <person name="Zhang D."/>
            <person name="Sun W.-H."/>
            <person name="Liu D.-K."/>
            <person name="Li Y."/>
            <person name="Chen G.-Z."/>
            <person name="Liu X.-D."/>
            <person name="Liao X.-Y."/>
            <person name="Jiang Y.-T."/>
            <person name="Yu X."/>
            <person name="Hao Y."/>
            <person name="Huang J."/>
            <person name="Zhao X.-W."/>
            <person name="Ke S."/>
            <person name="Chen Y.-Y."/>
            <person name="Wu W.-L."/>
            <person name="Hsu J.-L."/>
            <person name="Lin Y.-F."/>
            <person name="Huang M.-D."/>
            <person name="Li C.-Y."/>
            <person name="Huang L."/>
            <person name="Wang Z.-W."/>
            <person name="Zhao X."/>
            <person name="Zhong W.-Y."/>
            <person name="Peng D.-H."/>
            <person name="Ahmad S."/>
            <person name="Lan S."/>
            <person name="Zhang J.-S."/>
            <person name="Tsai W.-C."/>
            <person name="Van De Peer Y."/>
            <person name="Liu Z.-J."/>
        </authorList>
    </citation>
    <scope>NUCLEOTIDE SEQUENCE</scope>
    <source>
        <strain evidence="10">CP</strain>
        <tissue evidence="10">Leaves</tissue>
    </source>
</reference>
<comment type="function">
    <text evidence="1">Involved in sequestration of excess metal in the cytoplasm into vacuoles to maintain metal homeostasis.</text>
</comment>
<dbReference type="SUPFAM" id="SSF161111">
    <property type="entry name" value="Cation efflux protein transmembrane domain-like"/>
    <property type="match status" value="1"/>
</dbReference>
<comment type="caution">
    <text evidence="10">The sequence shown here is derived from an EMBL/GenBank/DDBJ whole genome shotgun (WGS) entry which is preliminary data.</text>
</comment>
<evidence type="ECO:0000259" key="9">
    <source>
        <dbReference type="Pfam" id="PF16916"/>
    </source>
</evidence>
<sequence length="137" mass="15767">MALVTVVKLGLIMYYRNFKNEIVRAYAQDHLFDVITNSIGLATAVLAVRFQWWIDPVGAILVSKIAPPDYLAKLTYLIWNHNEQIKHIDTVRAYMFGGHYSMEVDVVLPGGMLLSQAHDIGETLHRRDRARLRARRF</sequence>
<evidence type="ECO:0000256" key="1">
    <source>
        <dbReference type="ARBA" id="ARBA00003168"/>
    </source>
</evidence>
<dbReference type="InterPro" id="IPR050291">
    <property type="entry name" value="CDF_Transporter"/>
</dbReference>
<dbReference type="Gene3D" id="1.20.1510.10">
    <property type="entry name" value="Cation efflux protein transmembrane domain"/>
    <property type="match status" value="1"/>
</dbReference>
<reference evidence="10" key="1">
    <citation type="journal article" date="2023" name="Nat. Commun.">
        <title>Diploid and tetraploid genomes of Acorus and the evolution of monocots.</title>
        <authorList>
            <person name="Ma L."/>
            <person name="Liu K.W."/>
            <person name="Li Z."/>
            <person name="Hsiao Y.Y."/>
            <person name="Qi Y."/>
            <person name="Fu T."/>
            <person name="Tang G.D."/>
            <person name="Zhang D."/>
            <person name="Sun W.H."/>
            <person name="Liu D.K."/>
            <person name="Li Y."/>
            <person name="Chen G.Z."/>
            <person name="Liu X.D."/>
            <person name="Liao X.Y."/>
            <person name="Jiang Y.T."/>
            <person name="Yu X."/>
            <person name="Hao Y."/>
            <person name="Huang J."/>
            <person name="Zhao X.W."/>
            <person name="Ke S."/>
            <person name="Chen Y.Y."/>
            <person name="Wu W.L."/>
            <person name="Hsu J.L."/>
            <person name="Lin Y.F."/>
            <person name="Huang M.D."/>
            <person name="Li C.Y."/>
            <person name="Huang L."/>
            <person name="Wang Z.W."/>
            <person name="Zhao X."/>
            <person name="Zhong W.Y."/>
            <person name="Peng D.H."/>
            <person name="Ahmad S."/>
            <person name="Lan S."/>
            <person name="Zhang J.S."/>
            <person name="Tsai W.C."/>
            <person name="Van de Peer Y."/>
            <person name="Liu Z.J."/>
        </authorList>
    </citation>
    <scope>NUCLEOTIDE SEQUENCE</scope>
    <source>
        <strain evidence="10">CP</strain>
    </source>
</reference>
<evidence type="ECO:0000256" key="3">
    <source>
        <dbReference type="ARBA" id="ARBA00008873"/>
    </source>
</evidence>
<keyword evidence="6" id="KW-0812">Transmembrane</keyword>
<dbReference type="SUPFAM" id="SSF160240">
    <property type="entry name" value="Cation efflux protein cytoplasmic domain-like"/>
    <property type="match status" value="1"/>
</dbReference>
<dbReference type="AlphaFoldDB" id="A0AAV9FNP0"/>
<evidence type="ECO:0000256" key="2">
    <source>
        <dbReference type="ARBA" id="ARBA00004128"/>
    </source>
</evidence>